<dbReference type="PANTHER" id="PTHR34220:SF7">
    <property type="entry name" value="SENSOR HISTIDINE KINASE YPDA"/>
    <property type="match status" value="1"/>
</dbReference>
<proteinExistence type="predicted"/>
<dbReference type="InterPro" id="IPR003594">
    <property type="entry name" value="HATPase_dom"/>
</dbReference>
<dbReference type="GO" id="GO:0016020">
    <property type="term" value="C:membrane"/>
    <property type="evidence" value="ECO:0007669"/>
    <property type="project" value="InterPro"/>
</dbReference>
<evidence type="ECO:0000313" key="4">
    <source>
        <dbReference type="Proteomes" id="UP000249524"/>
    </source>
</evidence>
<evidence type="ECO:0000313" key="3">
    <source>
        <dbReference type="EMBL" id="RAK62838.1"/>
    </source>
</evidence>
<keyword evidence="1" id="KW-0812">Transmembrane</keyword>
<feature type="transmembrane region" description="Helical" evidence="1">
    <location>
        <begin position="81"/>
        <end position="100"/>
    </location>
</feature>
<keyword evidence="3" id="KW-0808">Transferase</keyword>
<dbReference type="Pfam" id="PF02518">
    <property type="entry name" value="HATPase_c"/>
    <property type="match status" value="1"/>
</dbReference>
<dbReference type="Pfam" id="PF06580">
    <property type="entry name" value="His_kinase"/>
    <property type="match status" value="1"/>
</dbReference>
<dbReference type="SUPFAM" id="SSF55874">
    <property type="entry name" value="ATPase domain of HSP90 chaperone/DNA topoisomerase II/histidine kinase"/>
    <property type="match status" value="1"/>
</dbReference>
<feature type="transmembrane region" description="Helical" evidence="1">
    <location>
        <begin position="120"/>
        <end position="142"/>
    </location>
</feature>
<name>A0A328BCQ1_9CAUL</name>
<dbReference type="SMART" id="SM00387">
    <property type="entry name" value="HATPase_c"/>
    <property type="match status" value="1"/>
</dbReference>
<feature type="transmembrane region" description="Helical" evidence="1">
    <location>
        <begin position="49"/>
        <end position="69"/>
    </location>
</feature>
<keyword evidence="1" id="KW-0472">Membrane</keyword>
<dbReference type="Proteomes" id="UP000249524">
    <property type="component" value="Unassembled WGS sequence"/>
</dbReference>
<evidence type="ECO:0000259" key="2">
    <source>
        <dbReference type="SMART" id="SM00387"/>
    </source>
</evidence>
<dbReference type="InterPro" id="IPR010559">
    <property type="entry name" value="Sig_transdc_His_kin_internal"/>
</dbReference>
<dbReference type="InterPro" id="IPR050640">
    <property type="entry name" value="Bact_2-comp_sensor_kinase"/>
</dbReference>
<feature type="domain" description="Histidine kinase/HSP90-like ATPase" evidence="2">
    <location>
        <begin position="256"/>
        <end position="355"/>
    </location>
</feature>
<keyword evidence="1" id="KW-1133">Transmembrane helix</keyword>
<dbReference type="OrthoDB" id="2514702at2"/>
<dbReference type="AlphaFoldDB" id="A0A328BCQ1"/>
<dbReference type="Gene3D" id="3.30.565.10">
    <property type="entry name" value="Histidine kinase-like ATPase, C-terminal domain"/>
    <property type="match status" value="1"/>
</dbReference>
<dbReference type="PANTHER" id="PTHR34220">
    <property type="entry name" value="SENSOR HISTIDINE KINASE YPDA"/>
    <property type="match status" value="1"/>
</dbReference>
<dbReference type="RefSeq" id="WP_111277812.1">
    <property type="nucleotide sequence ID" value="NZ_QFYS01000010.1"/>
</dbReference>
<evidence type="ECO:0000256" key="1">
    <source>
        <dbReference type="SAM" id="Phobius"/>
    </source>
</evidence>
<comment type="caution">
    <text evidence="3">The sequence shown here is derived from an EMBL/GenBank/DDBJ whole genome shotgun (WGS) entry which is preliminary data.</text>
</comment>
<dbReference type="EMBL" id="QFYS01000010">
    <property type="protein sequence ID" value="RAK62838.1"/>
    <property type="molecule type" value="Genomic_DNA"/>
</dbReference>
<accession>A0A328BCQ1</accession>
<organism evidence="3 4">
    <name type="scientific">Phenylobacterium kunshanense</name>
    <dbReference type="NCBI Taxonomy" id="1445034"/>
    <lineage>
        <taxon>Bacteria</taxon>
        <taxon>Pseudomonadati</taxon>
        <taxon>Pseudomonadota</taxon>
        <taxon>Alphaproteobacteria</taxon>
        <taxon>Caulobacterales</taxon>
        <taxon>Caulobacteraceae</taxon>
        <taxon>Phenylobacterium</taxon>
    </lineage>
</organism>
<dbReference type="InterPro" id="IPR036890">
    <property type="entry name" value="HATPase_C_sf"/>
</dbReference>
<feature type="transmembrane region" description="Helical" evidence="1">
    <location>
        <begin position="14"/>
        <end position="37"/>
    </location>
</feature>
<dbReference type="GO" id="GO:0000155">
    <property type="term" value="F:phosphorelay sensor kinase activity"/>
    <property type="evidence" value="ECO:0007669"/>
    <property type="project" value="InterPro"/>
</dbReference>
<keyword evidence="3" id="KW-0418">Kinase</keyword>
<reference evidence="3 4" key="1">
    <citation type="submission" date="2018-05" db="EMBL/GenBank/DDBJ databases">
        <authorList>
            <person name="Lanie J.A."/>
            <person name="Ng W.-L."/>
            <person name="Kazmierczak K.M."/>
            <person name="Andrzejewski T.M."/>
            <person name="Davidsen T.M."/>
            <person name="Wayne K.J."/>
            <person name="Tettelin H."/>
            <person name="Glass J.I."/>
            <person name="Rusch D."/>
            <person name="Podicherti R."/>
            <person name="Tsui H.-C.T."/>
            <person name="Winkler M.E."/>
        </authorList>
    </citation>
    <scope>NUCLEOTIDE SEQUENCE [LARGE SCALE GENOMIC DNA]</scope>
    <source>
        <strain evidence="3 4">BUT-10</strain>
    </source>
</reference>
<protein>
    <submittedName>
        <fullName evidence="3">Sensor histidine kinase</fullName>
    </submittedName>
</protein>
<sequence length="357" mass="38444">MLDVERSRPSRGRLGWGAIAVLALAHWSAIGLWGQALNLMNGIPWTPRLIPGVLVEIVVAAAISVGGYAAIRAGFRLSRGAWPWIALGAAVGGSALNALTSPLISQVFVVLKIRATGLTLFAWDTLFSLPPFLLWSLLVMVVEYGRLMRERDARLAQATVSAREAEIRALHYQVNPHFLYNALNSISTLILDGRPKDADRMVMGLAAFFRANLSADPLADVKLSEEIEQQKLYLSLEEARYAGRLRISISVDDDVADALTPTLILQPLVENAVKHGVHAPGRETHIEIVARREGDDVVIRVSDDGPGASQAIGAGVGLLNVRKRLEARFGGRSGIQAGPVAEGGFAAVLRMPFVASD</sequence>
<keyword evidence="4" id="KW-1185">Reference proteome</keyword>
<gene>
    <name evidence="3" type="ORF">DJ019_18465</name>
</gene>